<dbReference type="Gene3D" id="3.40.50.12780">
    <property type="entry name" value="N-terminal domain of ligase-like"/>
    <property type="match status" value="1"/>
</dbReference>
<evidence type="ECO:0000256" key="1">
    <source>
        <dbReference type="ARBA" id="ARBA00006432"/>
    </source>
</evidence>
<sequence>MRIFEVYKNQKNLEKGHVALKYRDSVVTYEDLASYIDKYAAYFQSIGVKKGDKVAISSPNCPEFIYSYLGASKAGAIVIPLNMMLTLQEIGYIVRESGANTIVIHPDIFQKLDKSNLSSLNIKNLVVLNEDFKSTVLKQGKPYEVDIAAEDICTYLYTSGTTGNPKGAMLTHNNLISDVIALDEASNLGPSDNFLCVLPMFHSFSWTVNILLALYLGSTITIKDSFMPKDIYNTLMNEGITVFCGVPSMFAVLVRMAKKGELKTLKLGISGGAPLPLEVHKRFEEIFGYQIIEGYGLSEASPVAILNPLEPDAVRKVGSIGIPLPGIQAKVVDEDDKEVPVGEVGELVIKGPIVMVGYHNMPEETAKTLRNGWLHTGDLARQDEDGYFYIVDRLKDLIIVGGYNVYPREVEEAIYQHPAVQDVAVIGVGDKLKGEDIKAYIVLKEGESLTKQELQKFLQERLASYKIPKIYEFVAELPKTPTGKILKKLLK</sequence>
<dbReference type="Gene3D" id="3.30.300.30">
    <property type="match status" value="1"/>
</dbReference>
<dbReference type="InterPro" id="IPR025110">
    <property type="entry name" value="AMP-bd_C"/>
</dbReference>
<dbReference type="SUPFAM" id="SSF56801">
    <property type="entry name" value="Acetyl-CoA synthetase-like"/>
    <property type="match status" value="1"/>
</dbReference>
<dbReference type="PANTHER" id="PTHR43767:SF1">
    <property type="entry name" value="NONRIBOSOMAL PEPTIDE SYNTHASE PES1 (EUROFUNG)-RELATED"/>
    <property type="match status" value="1"/>
</dbReference>
<evidence type="ECO:0000259" key="4">
    <source>
        <dbReference type="Pfam" id="PF13193"/>
    </source>
</evidence>
<evidence type="ECO:0000259" key="3">
    <source>
        <dbReference type="Pfam" id="PF00501"/>
    </source>
</evidence>
<dbReference type="InterPro" id="IPR042099">
    <property type="entry name" value="ANL_N_sf"/>
</dbReference>
<dbReference type="GO" id="GO:0016878">
    <property type="term" value="F:acid-thiol ligase activity"/>
    <property type="evidence" value="ECO:0007669"/>
    <property type="project" value="UniProtKB-ARBA"/>
</dbReference>
<dbReference type="InterPro" id="IPR050237">
    <property type="entry name" value="ATP-dep_AMP-bd_enzyme"/>
</dbReference>
<proteinExistence type="inferred from homology"/>
<evidence type="ECO:0000313" key="6">
    <source>
        <dbReference type="Proteomes" id="UP000184088"/>
    </source>
</evidence>
<keyword evidence="2" id="KW-0436">Ligase</keyword>
<dbReference type="AlphaFoldDB" id="A0A1M5DLK2"/>
<dbReference type="InterPro" id="IPR020845">
    <property type="entry name" value="AMP-binding_CS"/>
</dbReference>
<dbReference type="Pfam" id="PF13193">
    <property type="entry name" value="AMP-binding_C"/>
    <property type="match status" value="1"/>
</dbReference>
<dbReference type="RefSeq" id="WP_073345663.1">
    <property type="nucleotide sequence ID" value="NZ_FQVH01000037.1"/>
</dbReference>
<dbReference type="NCBIfam" id="NF004837">
    <property type="entry name" value="PRK06187.1"/>
    <property type="match status" value="1"/>
</dbReference>
<keyword evidence="6" id="KW-1185">Reference proteome</keyword>
<dbReference type="InterPro" id="IPR045851">
    <property type="entry name" value="AMP-bd_C_sf"/>
</dbReference>
<evidence type="ECO:0000256" key="2">
    <source>
        <dbReference type="ARBA" id="ARBA00022598"/>
    </source>
</evidence>
<dbReference type="EMBL" id="FQVH01000037">
    <property type="protein sequence ID" value="SHF67775.1"/>
    <property type="molecule type" value="Genomic_DNA"/>
</dbReference>
<feature type="domain" description="AMP-binding enzyme C-terminal" evidence="4">
    <location>
        <begin position="409"/>
        <end position="484"/>
    </location>
</feature>
<protein>
    <submittedName>
        <fullName evidence="5">Long-chain acyl-CoA synthetase</fullName>
    </submittedName>
</protein>
<accession>A0A1M5DLK2</accession>
<dbReference type="OrthoDB" id="9778383at2"/>
<evidence type="ECO:0000313" key="5">
    <source>
        <dbReference type="EMBL" id="SHF67775.1"/>
    </source>
</evidence>
<feature type="domain" description="AMP-dependent synthetase/ligase" evidence="3">
    <location>
        <begin position="14"/>
        <end position="359"/>
    </location>
</feature>
<reference evidence="5 6" key="1">
    <citation type="submission" date="2016-11" db="EMBL/GenBank/DDBJ databases">
        <authorList>
            <person name="Jaros S."/>
            <person name="Januszkiewicz K."/>
            <person name="Wedrychowicz H."/>
        </authorList>
    </citation>
    <scope>NUCLEOTIDE SEQUENCE [LARGE SCALE GENOMIC DNA]</scope>
    <source>
        <strain evidence="5 6">DSM 17918</strain>
    </source>
</reference>
<dbReference type="Pfam" id="PF00501">
    <property type="entry name" value="AMP-binding"/>
    <property type="match status" value="1"/>
</dbReference>
<dbReference type="PANTHER" id="PTHR43767">
    <property type="entry name" value="LONG-CHAIN-FATTY-ACID--COA LIGASE"/>
    <property type="match status" value="1"/>
</dbReference>
<dbReference type="CDD" id="cd05936">
    <property type="entry name" value="FC-FACS_FadD_like"/>
    <property type="match status" value="1"/>
</dbReference>
<dbReference type="FunFam" id="3.30.300.30:FF:000008">
    <property type="entry name" value="2,3-dihydroxybenzoate-AMP ligase"/>
    <property type="match status" value="1"/>
</dbReference>
<dbReference type="Proteomes" id="UP000184088">
    <property type="component" value="Unassembled WGS sequence"/>
</dbReference>
<dbReference type="InterPro" id="IPR000873">
    <property type="entry name" value="AMP-dep_synth/lig_dom"/>
</dbReference>
<organism evidence="5 6">
    <name type="scientific">Caldanaerobius fijiensis DSM 17918</name>
    <dbReference type="NCBI Taxonomy" id="1121256"/>
    <lineage>
        <taxon>Bacteria</taxon>
        <taxon>Bacillati</taxon>
        <taxon>Bacillota</taxon>
        <taxon>Clostridia</taxon>
        <taxon>Thermoanaerobacterales</taxon>
        <taxon>Thermoanaerobacteraceae</taxon>
        <taxon>Caldanaerobius</taxon>
    </lineage>
</organism>
<dbReference type="STRING" id="1121256.SAMN02746089_02366"/>
<gene>
    <name evidence="5" type="ORF">SAMN02746089_02366</name>
</gene>
<comment type="similarity">
    <text evidence="1">Belongs to the ATP-dependent AMP-binding enzyme family.</text>
</comment>
<dbReference type="PROSITE" id="PS00455">
    <property type="entry name" value="AMP_BINDING"/>
    <property type="match status" value="1"/>
</dbReference>
<name>A0A1M5DLK2_9THEO</name>